<dbReference type="SUPFAM" id="SSF51556">
    <property type="entry name" value="Metallo-dependent hydrolases"/>
    <property type="match status" value="1"/>
</dbReference>
<gene>
    <name evidence="2" type="ORF">TEA_008245</name>
</gene>
<dbReference type="InterPro" id="IPR006329">
    <property type="entry name" value="AMPD"/>
</dbReference>
<dbReference type="PANTHER" id="PTHR11359:SF14">
    <property type="entry name" value="AMP DEAMINASE"/>
    <property type="match status" value="1"/>
</dbReference>
<dbReference type="GO" id="GO:0003876">
    <property type="term" value="F:AMP deaminase activity"/>
    <property type="evidence" value="ECO:0007669"/>
    <property type="project" value="InterPro"/>
</dbReference>
<evidence type="ECO:0000256" key="1">
    <source>
        <dbReference type="ARBA" id="ARBA00006676"/>
    </source>
</evidence>
<dbReference type="GO" id="GO:0032264">
    <property type="term" value="P:IMP salvage"/>
    <property type="evidence" value="ECO:0007669"/>
    <property type="project" value="InterPro"/>
</dbReference>
<organism evidence="2 3">
    <name type="scientific">Camellia sinensis var. sinensis</name>
    <name type="common">China tea</name>
    <dbReference type="NCBI Taxonomy" id="542762"/>
    <lineage>
        <taxon>Eukaryota</taxon>
        <taxon>Viridiplantae</taxon>
        <taxon>Streptophyta</taxon>
        <taxon>Embryophyta</taxon>
        <taxon>Tracheophyta</taxon>
        <taxon>Spermatophyta</taxon>
        <taxon>Magnoliopsida</taxon>
        <taxon>eudicotyledons</taxon>
        <taxon>Gunneridae</taxon>
        <taxon>Pentapetalae</taxon>
        <taxon>asterids</taxon>
        <taxon>Ericales</taxon>
        <taxon>Theaceae</taxon>
        <taxon>Camellia</taxon>
    </lineage>
</organism>
<dbReference type="EMBL" id="SDRB02011356">
    <property type="protein sequence ID" value="THG01669.1"/>
    <property type="molecule type" value="Genomic_DNA"/>
</dbReference>
<evidence type="ECO:0000313" key="3">
    <source>
        <dbReference type="Proteomes" id="UP000306102"/>
    </source>
</evidence>
<dbReference type="GO" id="GO:0046033">
    <property type="term" value="P:AMP metabolic process"/>
    <property type="evidence" value="ECO:0007669"/>
    <property type="project" value="TreeGrafter"/>
</dbReference>
<comment type="caution">
    <text evidence="2">The sequence shown here is derived from an EMBL/GenBank/DDBJ whole genome shotgun (WGS) entry which is preliminary data.</text>
</comment>
<name>A0A4S4DG12_CAMSN</name>
<dbReference type="Pfam" id="PF19326">
    <property type="entry name" value="AMP_deaminase"/>
    <property type="match status" value="1"/>
</dbReference>
<dbReference type="Proteomes" id="UP000306102">
    <property type="component" value="Unassembled WGS sequence"/>
</dbReference>
<proteinExistence type="inferred from homology"/>
<protein>
    <submittedName>
        <fullName evidence="2">Uncharacterized protein</fullName>
    </submittedName>
</protein>
<evidence type="ECO:0000313" key="2">
    <source>
        <dbReference type="EMBL" id="THG01669.1"/>
    </source>
</evidence>
<dbReference type="AlphaFoldDB" id="A0A4S4DG12"/>
<dbReference type="STRING" id="542762.A0A4S4DG12"/>
<reference evidence="2 3" key="1">
    <citation type="journal article" date="2018" name="Proc. Natl. Acad. Sci. U.S.A.">
        <title>Draft genome sequence of Camellia sinensis var. sinensis provides insights into the evolution of the tea genome and tea quality.</title>
        <authorList>
            <person name="Wei C."/>
            <person name="Yang H."/>
            <person name="Wang S."/>
            <person name="Zhao J."/>
            <person name="Liu C."/>
            <person name="Gao L."/>
            <person name="Xia E."/>
            <person name="Lu Y."/>
            <person name="Tai Y."/>
            <person name="She G."/>
            <person name="Sun J."/>
            <person name="Cao H."/>
            <person name="Tong W."/>
            <person name="Gao Q."/>
            <person name="Li Y."/>
            <person name="Deng W."/>
            <person name="Jiang X."/>
            <person name="Wang W."/>
            <person name="Chen Q."/>
            <person name="Zhang S."/>
            <person name="Li H."/>
            <person name="Wu J."/>
            <person name="Wang P."/>
            <person name="Li P."/>
            <person name="Shi C."/>
            <person name="Zheng F."/>
            <person name="Jian J."/>
            <person name="Huang B."/>
            <person name="Shan D."/>
            <person name="Shi M."/>
            <person name="Fang C."/>
            <person name="Yue Y."/>
            <person name="Li F."/>
            <person name="Li D."/>
            <person name="Wei S."/>
            <person name="Han B."/>
            <person name="Jiang C."/>
            <person name="Yin Y."/>
            <person name="Xia T."/>
            <person name="Zhang Z."/>
            <person name="Bennetzen J.L."/>
            <person name="Zhao S."/>
            <person name="Wan X."/>
        </authorList>
    </citation>
    <scope>NUCLEOTIDE SEQUENCE [LARGE SCALE GENOMIC DNA]</scope>
    <source>
        <strain evidence="3">cv. Shuchazao</strain>
        <tissue evidence="2">Leaf</tissue>
    </source>
</reference>
<comment type="similarity">
    <text evidence="1">Belongs to the metallo-dependent hydrolases superfamily. Adenosine and AMP deaminases family.</text>
</comment>
<dbReference type="GO" id="GO:0005829">
    <property type="term" value="C:cytosol"/>
    <property type="evidence" value="ECO:0007669"/>
    <property type="project" value="TreeGrafter"/>
</dbReference>
<dbReference type="Gene3D" id="3.20.20.140">
    <property type="entry name" value="Metal-dependent hydrolases"/>
    <property type="match status" value="1"/>
</dbReference>
<sequence length="332" mass="38810">MKHEYSKNGAVLVPGTYRVLVRVPVRLHAYRIRQTVSRYVWENWYGLGTLWVRRDLLNSCNGKLLVFFCVDICNLLFSDLDKKFYLSREQRIETFHVKNNYRDLCYDPEFVSCSIYCLLIGVDFPVPWKFACIRLPRLYNVYKSMGTVTSFQNILDNVFIPLFEVTVDPNSHPQLHVFLMQECSGRNVASMPTKPKSWYLQLCLSVTCSSSFALHGNYNKALLSDLPQWDKKLGWFFTWAIDLTLTLYNQPWDQLRLRNLEDLQLKALKWLKSTASANRYLIKEYESVGYKHPLTGLHLDLHRDNLLLYPFPLVQNSVVYDINLCGGCLECT</sequence>
<accession>A0A4S4DG12</accession>
<dbReference type="PANTHER" id="PTHR11359">
    <property type="entry name" value="AMP DEAMINASE"/>
    <property type="match status" value="1"/>
</dbReference>
<dbReference type="InterPro" id="IPR032466">
    <property type="entry name" value="Metal_Hydrolase"/>
</dbReference>
<keyword evidence="3" id="KW-1185">Reference proteome</keyword>